<dbReference type="SUPFAM" id="SSF47413">
    <property type="entry name" value="lambda repressor-like DNA-binding domains"/>
    <property type="match status" value="1"/>
</dbReference>
<dbReference type="InterPro" id="IPR028082">
    <property type="entry name" value="Peripla_BP_I"/>
</dbReference>
<proteinExistence type="predicted"/>
<protein>
    <submittedName>
        <fullName evidence="7">Substrate-binding domain-containing protein</fullName>
    </submittedName>
</protein>
<keyword evidence="2" id="KW-0805">Transcription regulation</keyword>
<keyword evidence="1" id="KW-0678">Repressor</keyword>
<feature type="domain" description="HTH cro/C1-type" evidence="6">
    <location>
        <begin position="17"/>
        <end position="64"/>
    </location>
</feature>
<dbReference type="PANTHER" id="PTHR30146">
    <property type="entry name" value="LACI-RELATED TRANSCRIPTIONAL REPRESSOR"/>
    <property type="match status" value="1"/>
</dbReference>
<comment type="caution">
    <text evidence="7">The sequence shown here is derived from an EMBL/GenBank/DDBJ whole genome shotgun (WGS) entry which is preliminary data.</text>
</comment>
<dbReference type="PROSITE" id="PS50943">
    <property type="entry name" value="HTH_CROC1"/>
    <property type="match status" value="1"/>
</dbReference>
<dbReference type="EMBL" id="JACOFT010000003">
    <property type="protein sequence ID" value="MBC3811811.1"/>
    <property type="molecule type" value="Genomic_DNA"/>
</dbReference>
<dbReference type="InterPro" id="IPR046335">
    <property type="entry name" value="LacI/GalR-like_sensor"/>
</dbReference>
<dbReference type="Pfam" id="PF13377">
    <property type="entry name" value="Peripla_BP_3"/>
    <property type="match status" value="1"/>
</dbReference>
<reference evidence="7 8" key="1">
    <citation type="submission" date="2020-08" db="EMBL/GenBank/DDBJ databases">
        <title>Novel species isolated from subtropical streams in China.</title>
        <authorList>
            <person name="Lu H."/>
        </authorList>
    </citation>
    <scope>NUCLEOTIDE SEQUENCE [LARGE SCALE GENOMIC DNA]</scope>
    <source>
        <strain evidence="7 8">CCTCC AB 2015119</strain>
    </source>
</reference>
<dbReference type="SUPFAM" id="SSF53822">
    <property type="entry name" value="Periplasmic binding protein-like I"/>
    <property type="match status" value="1"/>
</dbReference>
<evidence type="ECO:0000313" key="7">
    <source>
        <dbReference type="EMBL" id="MBC3811811.1"/>
    </source>
</evidence>
<evidence type="ECO:0000259" key="6">
    <source>
        <dbReference type="PROSITE" id="PS50943"/>
    </source>
</evidence>
<dbReference type="Pfam" id="PF00356">
    <property type="entry name" value="LacI"/>
    <property type="match status" value="1"/>
</dbReference>
<sequence>MEKSVVPENETSSNPVTLLDVAREAGVSPSTVSRILNGTATVSAVKRKAVEDAIKKMGFEPNPLAQSLKSGRSMTVGIVVQDISSPFFSEILRGVDDGLNSTGYASVIVSGHWNASEEAARIKLLLARKVDGLILLSGRIEDKAVLQFATQRPIVATGRSLKSPTAIGFKLDNQNGAYQAVRHLIELGHRRIAFVTGPSNNTDANERLTGYKQALESADIPFEPGLVVEGDFHEASGLMAVNRLFDTQQQFSAIFAGNDLIAYGVRLSLYRKGIRVPEDISLIGFDDLPGSLYTTPPLTTIRQPLYDMGLIATTALLGLIGGKPVDVELPPVELIVRETTRRFR</sequence>
<dbReference type="InterPro" id="IPR001387">
    <property type="entry name" value="Cro/C1-type_HTH"/>
</dbReference>
<keyword evidence="4" id="KW-0804">Transcription</keyword>
<accession>A0ABR6XG19</accession>
<dbReference type="CDD" id="cd06290">
    <property type="entry name" value="PBP1_LacI-like"/>
    <property type="match status" value="1"/>
</dbReference>
<keyword evidence="3" id="KW-0238">DNA-binding</keyword>
<dbReference type="SMART" id="SM00354">
    <property type="entry name" value="HTH_LACI"/>
    <property type="match status" value="1"/>
</dbReference>
<evidence type="ECO:0000256" key="1">
    <source>
        <dbReference type="ARBA" id="ARBA00022491"/>
    </source>
</evidence>
<dbReference type="PROSITE" id="PS00356">
    <property type="entry name" value="HTH_LACI_1"/>
    <property type="match status" value="1"/>
</dbReference>
<evidence type="ECO:0000256" key="4">
    <source>
        <dbReference type="ARBA" id="ARBA00023163"/>
    </source>
</evidence>
<name>A0ABR6XG19_9BURK</name>
<feature type="domain" description="HTH lacI-type" evidence="5">
    <location>
        <begin position="16"/>
        <end position="70"/>
    </location>
</feature>
<keyword evidence="8" id="KW-1185">Reference proteome</keyword>
<evidence type="ECO:0000313" key="8">
    <source>
        <dbReference type="Proteomes" id="UP000637632"/>
    </source>
</evidence>
<evidence type="ECO:0000256" key="3">
    <source>
        <dbReference type="ARBA" id="ARBA00023125"/>
    </source>
</evidence>
<dbReference type="InterPro" id="IPR010982">
    <property type="entry name" value="Lambda_DNA-bd_dom_sf"/>
</dbReference>
<organism evidence="7 8">
    <name type="scientific">Undibacterium aquatile</name>
    <dbReference type="NCBI Taxonomy" id="1537398"/>
    <lineage>
        <taxon>Bacteria</taxon>
        <taxon>Pseudomonadati</taxon>
        <taxon>Pseudomonadota</taxon>
        <taxon>Betaproteobacteria</taxon>
        <taxon>Burkholderiales</taxon>
        <taxon>Oxalobacteraceae</taxon>
        <taxon>Undibacterium</taxon>
    </lineage>
</organism>
<dbReference type="Proteomes" id="UP000637632">
    <property type="component" value="Unassembled WGS sequence"/>
</dbReference>
<dbReference type="PROSITE" id="PS50932">
    <property type="entry name" value="HTH_LACI_2"/>
    <property type="match status" value="1"/>
</dbReference>
<dbReference type="PANTHER" id="PTHR30146:SF148">
    <property type="entry name" value="HTH-TYPE TRANSCRIPTIONAL REPRESSOR PURR-RELATED"/>
    <property type="match status" value="1"/>
</dbReference>
<dbReference type="PRINTS" id="PR00036">
    <property type="entry name" value="HTHLACI"/>
</dbReference>
<evidence type="ECO:0000256" key="2">
    <source>
        <dbReference type="ARBA" id="ARBA00023015"/>
    </source>
</evidence>
<dbReference type="Gene3D" id="3.40.50.2300">
    <property type="match status" value="2"/>
</dbReference>
<dbReference type="Gene3D" id="1.10.260.40">
    <property type="entry name" value="lambda repressor-like DNA-binding domains"/>
    <property type="match status" value="1"/>
</dbReference>
<evidence type="ECO:0000259" key="5">
    <source>
        <dbReference type="PROSITE" id="PS50932"/>
    </source>
</evidence>
<dbReference type="InterPro" id="IPR000843">
    <property type="entry name" value="HTH_LacI"/>
</dbReference>
<dbReference type="CDD" id="cd01392">
    <property type="entry name" value="HTH_LacI"/>
    <property type="match status" value="1"/>
</dbReference>
<gene>
    <name evidence="7" type="ORF">H8K26_10190</name>
</gene>